<feature type="domain" description="Methyl-accepting transducer" evidence="8">
    <location>
        <begin position="273"/>
        <end position="509"/>
    </location>
</feature>
<evidence type="ECO:0000256" key="4">
    <source>
        <dbReference type="ARBA" id="ARBA00023224"/>
    </source>
</evidence>
<dbReference type="CDD" id="cd06225">
    <property type="entry name" value="HAMP"/>
    <property type="match status" value="1"/>
</dbReference>
<dbReference type="AlphaFoldDB" id="A0A938Y0X0"/>
<dbReference type="Gene3D" id="1.10.287.950">
    <property type="entry name" value="Methyl-accepting chemotaxis protein"/>
    <property type="match status" value="1"/>
</dbReference>
<protein>
    <submittedName>
        <fullName evidence="10">Methyl-accepting chemotaxis protein</fullName>
    </submittedName>
</protein>
<keyword evidence="3 7" id="KW-0472">Membrane</keyword>
<evidence type="ECO:0000256" key="1">
    <source>
        <dbReference type="ARBA" id="ARBA00004236"/>
    </source>
</evidence>
<evidence type="ECO:0000256" key="7">
    <source>
        <dbReference type="SAM" id="Phobius"/>
    </source>
</evidence>
<keyword evidence="11" id="KW-1185">Reference proteome</keyword>
<evidence type="ECO:0000256" key="6">
    <source>
        <dbReference type="PROSITE-ProRule" id="PRU00284"/>
    </source>
</evidence>
<comment type="similarity">
    <text evidence="5">Belongs to the methyl-accepting chemotaxis (MCP) protein family.</text>
</comment>
<organism evidence="10 11">
    <name type="scientific">Brevibacillus fulvus</name>
    <dbReference type="NCBI Taxonomy" id="1125967"/>
    <lineage>
        <taxon>Bacteria</taxon>
        <taxon>Bacillati</taxon>
        <taxon>Bacillota</taxon>
        <taxon>Bacilli</taxon>
        <taxon>Bacillales</taxon>
        <taxon>Paenibacillaceae</taxon>
        <taxon>Brevibacillus</taxon>
    </lineage>
</organism>
<dbReference type="Pfam" id="PF00672">
    <property type="entry name" value="HAMP"/>
    <property type="match status" value="1"/>
</dbReference>
<dbReference type="SUPFAM" id="SSF58104">
    <property type="entry name" value="Methyl-accepting chemotaxis protein (MCP) signaling domain"/>
    <property type="match status" value="1"/>
</dbReference>
<feature type="domain" description="HAMP" evidence="9">
    <location>
        <begin position="201"/>
        <end position="254"/>
    </location>
</feature>
<keyword evidence="2" id="KW-1003">Cell membrane</keyword>
<dbReference type="InterPro" id="IPR004089">
    <property type="entry name" value="MCPsignal_dom"/>
</dbReference>
<evidence type="ECO:0000259" key="8">
    <source>
        <dbReference type="PROSITE" id="PS50111"/>
    </source>
</evidence>
<dbReference type="InterPro" id="IPR003660">
    <property type="entry name" value="HAMP_dom"/>
</dbReference>
<dbReference type="Pfam" id="PF00015">
    <property type="entry name" value="MCPsignal"/>
    <property type="match status" value="1"/>
</dbReference>
<reference evidence="10" key="1">
    <citation type="submission" date="2021-01" db="EMBL/GenBank/DDBJ databases">
        <title>Genomic Encyclopedia of Type Strains, Phase IV (KMG-IV): sequencing the most valuable type-strain genomes for metagenomic binning, comparative biology and taxonomic classification.</title>
        <authorList>
            <person name="Goeker M."/>
        </authorList>
    </citation>
    <scope>NUCLEOTIDE SEQUENCE</scope>
    <source>
        <strain evidence="10">DSM 25523</strain>
    </source>
</reference>
<dbReference type="Gene3D" id="6.10.340.10">
    <property type="match status" value="1"/>
</dbReference>
<dbReference type="SMART" id="SM00283">
    <property type="entry name" value="MA"/>
    <property type="match status" value="1"/>
</dbReference>
<dbReference type="Pfam" id="PF12729">
    <property type="entry name" value="4HB_MCP_1"/>
    <property type="match status" value="1"/>
</dbReference>
<sequence length="559" mass="59925">MKLTIGKKLIIGFLTVAIVSAIVSAVSLTSLKTVNSSYSDLVDRRAAMLVNAKEIQLNATQLNSYLRDYLLTQNSEAIKQMEGISNRLAQLVQSNLGMVYNQQDKDLLGKIDRLRNAFNSSKNQLESQNIEQAMSLATTSLLPLSQEIINIADQLSTRQQDLMSQGSQANTALVDRINMLVLVLSAVAFVAAIGIGYFVSRMLSKPVISIAAAAEAIAAGNLTIGQLQVKNKDEIGDLARSFERMKTNLLHLIQQVGMSADQVAASAEQLTASASQTSLATEQIASTIQEVASGAEQQASSVEQGEQLVSQIVEGIRRMAANAERVSATSVETSLVASQGQQAVQTANDQMDSINNTVNHLSVTIKELGDRSEEIGHIVQVITEISAQINLLALNAAIEAARAGEHGKGFAVVAEEVRKLAEQSAQSAKQINERIVSIQAQTSKAVDSMDHVKSEVNTGMDIVTEAASAFKEIRRSVEDVVVQIQEVTAEAQQMVTSMEEVTRSIHSIGEVAKTTAANTQNVSASAEEQLAAMEEISSSASALSTMSEELQHQIAQFKV</sequence>
<proteinExistence type="inferred from homology"/>
<evidence type="ECO:0000313" key="11">
    <source>
        <dbReference type="Proteomes" id="UP000717624"/>
    </source>
</evidence>
<comment type="subcellular location">
    <subcellularLocation>
        <location evidence="1">Cell membrane</location>
    </subcellularLocation>
</comment>
<dbReference type="CDD" id="cd11386">
    <property type="entry name" value="MCP_signal"/>
    <property type="match status" value="1"/>
</dbReference>
<dbReference type="EMBL" id="JAFBEB010000002">
    <property type="protein sequence ID" value="MBM7589105.1"/>
    <property type="molecule type" value="Genomic_DNA"/>
</dbReference>
<evidence type="ECO:0000256" key="3">
    <source>
        <dbReference type="ARBA" id="ARBA00023136"/>
    </source>
</evidence>
<feature type="transmembrane region" description="Helical" evidence="7">
    <location>
        <begin position="177"/>
        <end position="199"/>
    </location>
</feature>
<dbReference type="Proteomes" id="UP000717624">
    <property type="component" value="Unassembled WGS sequence"/>
</dbReference>
<keyword evidence="4 6" id="KW-0807">Transducer</keyword>
<dbReference type="SMART" id="SM00304">
    <property type="entry name" value="HAMP"/>
    <property type="match status" value="2"/>
</dbReference>
<gene>
    <name evidence="10" type="ORF">JOD01_000703</name>
</gene>
<evidence type="ECO:0000313" key="10">
    <source>
        <dbReference type="EMBL" id="MBM7589105.1"/>
    </source>
</evidence>
<evidence type="ECO:0000256" key="2">
    <source>
        <dbReference type="ARBA" id="ARBA00022475"/>
    </source>
</evidence>
<evidence type="ECO:0000259" key="9">
    <source>
        <dbReference type="PROSITE" id="PS50885"/>
    </source>
</evidence>
<name>A0A938Y0X0_9BACL</name>
<keyword evidence="7" id="KW-0812">Transmembrane</keyword>
<dbReference type="PROSITE" id="PS50885">
    <property type="entry name" value="HAMP"/>
    <property type="match status" value="1"/>
</dbReference>
<evidence type="ECO:0000256" key="5">
    <source>
        <dbReference type="ARBA" id="ARBA00029447"/>
    </source>
</evidence>
<dbReference type="PANTHER" id="PTHR32089">
    <property type="entry name" value="METHYL-ACCEPTING CHEMOTAXIS PROTEIN MCPB"/>
    <property type="match status" value="1"/>
</dbReference>
<accession>A0A938Y0X0</accession>
<dbReference type="RefSeq" id="WP_204516845.1">
    <property type="nucleotide sequence ID" value="NZ_BAABIN010000015.1"/>
</dbReference>
<comment type="caution">
    <text evidence="10">The sequence shown here is derived from an EMBL/GenBank/DDBJ whole genome shotgun (WGS) entry which is preliminary data.</text>
</comment>
<dbReference type="InterPro" id="IPR024478">
    <property type="entry name" value="HlyB_4HB_MCP"/>
</dbReference>
<dbReference type="PROSITE" id="PS50111">
    <property type="entry name" value="CHEMOTAXIS_TRANSDUC_2"/>
    <property type="match status" value="1"/>
</dbReference>
<keyword evidence="7" id="KW-1133">Transmembrane helix</keyword>
<dbReference type="GO" id="GO:0005886">
    <property type="term" value="C:plasma membrane"/>
    <property type="evidence" value="ECO:0007669"/>
    <property type="project" value="UniProtKB-SubCell"/>
</dbReference>
<dbReference type="PANTHER" id="PTHR32089:SF112">
    <property type="entry name" value="LYSOZYME-LIKE PROTEIN-RELATED"/>
    <property type="match status" value="1"/>
</dbReference>
<dbReference type="GO" id="GO:0007165">
    <property type="term" value="P:signal transduction"/>
    <property type="evidence" value="ECO:0007669"/>
    <property type="project" value="UniProtKB-KW"/>
</dbReference>